<protein>
    <submittedName>
        <fullName evidence="2">Uncharacterized protein</fullName>
    </submittedName>
</protein>
<name>A0ABQ9ZIL3_9CRUS</name>
<keyword evidence="3" id="KW-1185">Reference proteome</keyword>
<organism evidence="2 3">
    <name type="scientific">Daphnia magna</name>
    <dbReference type="NCBI Taxonomy" id="35525"/>
    <lineage>
        <taxon>Eukaryota</taxon>
        <taxon>Metazoa</taxon>
        <taxon>Ecdysozoa</taxon>
        <taxon>Arthropoda</taxon>
        <taxon>Crustacea</taxon>
        <taxon>Branchiopoda</taxon>
        <taxon>Diplostraca</taxon>
        <taxon>Cladocera</taxon>
        <taxon>Anomopoda</taxon>
        <taxon>Daphniidae</taxon>
        <taxon>Daphnia</taxon>
    </lineage>
</organism>
<gene>
    <name evidence="2" type="ORF">OUZ56_021514</name>
</gene>
<feature type="compositionally biased region" description="Basic and acidic residues" evidence="1">
    <location>
        <begin position="99"/>
        <end position="110"/>
    </location>
</feature>
<dbReference type="Proteomes" id="UP001234178">
    <property type="component" value="Unassembled WGS sequence"/>
</dbReference>
<evidence type="ECO:0000256" key="1">
    <source>
        <dbReference type="SAM" id="MobiDB-lite"/>
    </source>
</evidence>
<comment type="caution">
    <text evidence="2">The sequence shown here is derived from an EMBL/GenBank/DDBJ whole genome shotgun (WGS) entry which is preliminary data.</text>
</comment>
<accession>A0ABQ9ZIL3</accession>
<sequence>MKSRTNGPNPADIAFFASHPNNKQQQAADCNSENAYAASKSYNGVRGGYTSLRALQVIEVVIVAVTMVFVEEAFTVALTLIKFTAGRVTNQDISLLRAETKEEKKNKDLQGRTNSKTTAT</sequence>
<reference evidence="2 3" key="1">
    <citation type="journal article" date="2023" name="Nucleic Acids Res.">
        <title>The hologenome of Daphnia magna reveals possible DNA methylation and microbiome-mediated evolution of the host genome.</title>
        <authorList>
            <person name="Chaturvedi A."/>
            <person name="Li X."/>
            <person name="Dhandapani V."/>
            <person name="Marshall H."/>
            <person name="Kissane S."/>
            <person name="Cuenca-Cambronero M."/>
            <person name="Asole G."/>
            <person name="Calvet F."/>
            <person name="Ruiz-Romero M."/>
            <person name="Marangio P."/>
            <person name="Guigo R."/>
            <person name="Rago D."/>
            <person name="Mirbahai L."/>
            <person name="Eastwood N."/>
            <person name="Colbourne J.K."/>
            <person name="Zhou J."/>
            <person name="Mallon E."/>
            <person name="Orsini L."/>
        </authorList>
    </citation>
    <scope>NUCLEOTIDE SEQUENCE [LARGE SCALE GENOMIC DNA]</scope>
    <source>
        <strain evidence="2">LRV0_1</strain>
    </source>
</reference>
<feature type="compositionally biased region" description="Polar residues" evidence="1">
    <location>
        <begin position="111"/>
        <end position="120"/>
    </location>
</feature>
<evidence type="ECO:0000313" key="2">
    <source>
        <dbReference type="EMBL" id="KAK4012415.1"/>
    </source>
</evidence>
<dbReference type="EMBL" id="JAOYFB010000003">
    <property type="protein sequence ID" value="KAK4012415.1"/>
    <property type="molecule type" value="Genomic_DNA"/>
</dbReference>
<feature type="region of interest" description="Disordered" evidence="1">
    <location>
        <begin position="99"/>
        <end position="120"/>
    </location>
</feature>
<proteinExistence type="predicted"/>
<evidence type="ECO:0000313" key="3">
    <source>
        <dbReference type="Proteomes" id="UP001234178"/>
    </source>
</evidence>